<sequence length="360" mass="39542">MSGEAAASVSAARESDSRSYVELDAARGALSPRREVGRADGTVSKEEAEAQDEDVVIELKNVHKTYLIGADGVPALRGVDFRVQRGEFVAVYGMSGCGKSTLLSILGTIDRHSKGDVTLLGRRITGRTKDSELADIRLNDIGFVFQAFNLLPTLSVFANVELPMLLSGRYTASERKRRVHYLLERVGMMHRVRNFPSQLSGGEQQRVTIARALVNAPRLLLLDEPTGDLDTKSTDIIMNMFLEIHERDDVSLVMVTHDIMLRNYASRVVQMQDGRIFSDTAVSREITRQNRASLRQHIEGSSAPHRGVRSTAGAFTGASRSSTATQDVACSQLDIADCRLTAVRRANDYHAAIRSDPAPE</sequence>
<evidence type="ECO:0000256" key="2">
    <source>
        <dbReference type="ARBA" id="ARBA00022448"/>
    </source>
</evidence>
<dbReference type="GO" id="GO:0022857">
    <property type="term" value="F:transmembrane transporter activity"/>
    <property type="evidence" value="ECO:0007669"/>
    <property type="project" value="TreeGrafter"/>
</dbReference>
<dbReference type="SMART" id="SM00382">
    <property type="entry name" value="AAA"/>
    <property type="match status" value="1"/>
</dbReference>
<protein>
    <recommendedName>
        <fullName evidence="1">Probable ATP-dependent transporter ycf16</fullName>
    </recommendedName>
</protein>
<accession>A0A5J4Z6P7</accession>
<dbReference type="PROSITE" id="PS00211">
    <property type="entry name" value="ABC_TRANSPORTER_1"/>
    <property type="match status" value="1"/>
</dbReference>
<reference evidence="8" key="1">
    <citation type="journal article" date="2019" name="Nat. Commun.">
        <title>Expansion of phycobilisome linker gene families in mesophilic red algae.</title>
        <authorList>
            <person name="Lee J."/>
            <person name="Kim D."/>
            <person name="Bhattacharya D."/>
            <person name="Yoon H.S."/>
        </authorList>
    </citation>
    <scope>NUCLEOTIDE SEQUENCE [LARGE SCALE GENOMIC DNA]</scope>
    <source>
        <strain evidence="8">CCMP 1328</strain>
    </source>
</reference>
<dbReference type="PROSITE" id="PS50893">
    <property type="entry name" value="ABC_TRANSPORTER_2"/>
    <property type="match status" value="1"/>
</dbReference>
<dbReference type="OrthoDB" id="5171at2759"/>
<dbReference type="GO" id="GO:0005524">
    <property type="term" value="F:ATP binding"/>
    <property type="evidence" value="ECO:0007669"/>
    <property type="project" value="UniProtKB-KW"/>
</dbReference>
<name>A0A5J4Z6P7_PORPP</name>
<keyword evidence="3" id="KW-0547">Nucleotide-binding</keyword>
<dbReference type="InterPro" id="IPR017871">
    <property type="entry name" value="ABC_transporter-like_CS"/>
</dbReference>
<gene>
    <name evidence="7" type="ORF">FVE85_6337</name>
</gene>
<dbReference type="EMBL" id="VRMN01000001">
    <property type="protein sequence ID" value="KAA8498752.1"/>
    <property type="molecule type" value="Genomic_DNA"/>
</dbReference>
<keyword evidence="8" id="KW-1185">Reference proteome</keyword>
<dbReference type="InterPro" id="IPR027417">
    <property type="entry name" value="P-loop_NTPase"/>
</dbReference>
<feature type="domain" description="ABC transporter" evidence="6">
    <location>
        <begin position="57"/>
        <end position="298"/>
    </location>
</feature>
<dbReference type="GO" id="GO:0098796">
    <property type="term" value="C:membrane protein complex"/>
    <property type="evidence" value="ECO:0007669"/>
    <property type="project" value="UniProtKB-ARBA"/>
</dbReference>
<evidence type="ECO:0000256" key="5">
    <source>
        <dbReference type="SAM" id="MobiDB-lite"/>
    </source>
</evidence>
<evidence type="ECO:0000259" key="6">
    <source>
        <dbReference type="PROSITE" id="PS50893"/>
    </source>
</evidence>
<evidence type="ECO:0000313" key="8">
    <source>
        <dbReference type="Proteomes" id="UP000324585"/>
    </source>
</evidence>
<proteinExistence type="predicted"/>
<evidence type="ECO:0000313" key="7">
    <source>
        <dbReference type="EMBL" id="KAA8498752.1"/>
    </source>
</evidence>
<organism evidence="7 8">
    <name type="scientific">Porphyridium purpureum</name>
    <name type="common">Red alga</name>
    <name type="synonym">Porphyridium cruentum</name>
    <dbReference type="NCBI Taxonomy" id="35688"/>
    <lineage>
        <taxon>Eukaryota</taxon>
        <taxon>Rhodophyta</taxon>
        <taxon>Bangiophyceae</taxon>
        <taxon>Porphyridiales</taxon>
        <taxon>Porphyridiaceae</taxon>
        <taxon>Porphyridium</taxon>
    </lineage>
</organism>
<dbReference type="FunFam" id="3.40.50.300:FF:000032">
    <property type="entry name" value="Export ABC transporter ATP-binding protein"/>
    <property type="match status" value="1"/>
</dbReference>
<dbReference type="GO" id="GO:0016887">
    <property type="term" value="F:ATP hydrolysis activity"/>
    <property type="evidence" value="ECO:0007669"/>
    <property type="project" value="InterPro"/>
</dbReference>
<dbReference type="Proteomes" id="UP000324585">
    <property type="component" value="Unassembled WGS sequence"/>
</dbReference>
<evidence type="ECO:0000256" key="1">
    <source>
        <dbReference type="ARBA" id="ARBA00014334"/>
    </source>
</evidence>
<dbReference type="Gene3D" id="3.40.50.300">
    <property type="entry name" value="P-loop containing nucleotide triphosphate hydrolases"/>
    <property type="match status" value="1"/>
</dbReference>
<comment type="caution">
    <text evidence="7">The sequence shown here is derived from an EMBL/GenBank/DDBJ whole genome shotgun (WGS) entry which is preliminary data.</text>
</comment>
<dbReference type="InterPro" id="IPR003439">
    <property type="entry name" value="ABC_transporter-like_ATP-bd"/>
</dbReference>
<dbReference type="AlphaFoldDB" id="A0A5J4Z6P7"/>
<dbReference type="SUPFAM" id="SSF52540">
    <property type="entry name" value="P-loop containing nucleoside triphosphate hydrolases"/>
    <property type="match status" value="1"/>
</dbReference>
<dbReference type="PANTHER" id="PTHR24220">
    <property type="entry name" value="IMPORT ATP-BINDING PROTEIN"/>
    <property type="match status" value="1"/>
</dbReference>
<dbReference type="CDD" id="cd03255">
    <property type="entry name" value="ABC_MJ0796_LolCDE_FtsE"/>
    <property type="match status" value="1"/>
</dbReference>
<dbReference type="InterPro" id="IPR015854">
    <property type="entry name" value="ABC_transpr_LolD-like"/>
</dbReference>
<dbReference type="GO" id="GO:0005886">
    <property type="term" value="C:plasma membrane"/>
    <property type="evidence" value="ECO:0007669"/>
    <property type="project" value="TreeGrafter"/>
</dbReference>
<dbReference type="InterPro" id="IPR003593">
    <property type="entry name" value="AAA+_ATPase"/>
</dbReference>
<dbReference type="Pfam" id="PF00005">
    <property type="entry name" value="ABC_tran"/>
    <property type="match status" value="1"/>
</dbReference>
<dbReference type="PANTHER" id="PTHR24220:SF688">
    <property type="entry name" value="ABC TRANSPORTER H FAMILY MEMBER 2"/>
    <property type="match status" value="1"/>
</dbReference>
<feature type="region of interest" description="Disordered" evidence="5">
    <location>
        <begin position="298"/>
        <end position="318"/>
    </location>
</feature>
<dbReference type="InterPro" id="IPR017911">
    <property type="entry name" value="MacB-like_ATP-bd"/>
</dbReference>
<keyword evidence="4" id="KW-0067">ATP-binding</keyword>
<dbReference type="OMA" id="DHHTAQG"/>
<evidence type="ECO:0000256" key="4">
    <source>
        <dbReference type="ARBA" id="ARBA00022840"/>
    </source>
</evidence>
<keyword evidence="2" id="KW-0813">Transport</keyword>
<evidence type="ECO:0000256" key="3">
    <source>
        <dbReference type="ARBA" id="ARBA00022741"/>
    </source>
</evidence>